<keyword evidence="10 14" id="KW-0573">Peptidoglycan synthesis</keyword>
<evidence type="ECO:0000256" key="4">
    <source>
        <dbReference type="ARBA" id="ARBA00022490"/>
    </source>
</evidence>
<comment type="similarity">
    <text evidence="14">Belongs to the MurCDEF family.</text>
</comment>
<dbReference type="AlphaFoldDB" id="A0A6N7XL31"/>
<dbReference type="SUPFAM" id="SSF53623">
    <property type="entry name" value="MurD-like peptide ligases, catalytic domain"/>
    <property type="match status" value="1"/>
</dbReference>
<dbReference type="HAMAP" id="MF_00046">
    <property type="entry name" value="MurC"/>
    <property type="match status" value="1"/>
</dbReference>
<dbReference type="NCBIfam" id="TIGR01082">
    <property type="entry name" value="murC"/>
    <property type="match status" value="1"/>
</dbReference>
<evidence type="ECO:0000256" key="13">
    <source>
        <dbReference type="ARBA" id="ARBA00047833"/>
    </source>
</evidence>
<evidence type="ECO:0000256" key="6">
    <source>
        <dbReference type="ARBA" id="ARBA00022618"/>
    </source>
</evidence>
<keyword evidence="7 14" id="KW-0547">Nucleotide-binding</keyword>
<evidence type="ECO:0000256" key="5">
    <source>
        <dbReference type="ARBA" id="ARBA00022598"/>
    </source>
</evidence>
<dbReference type="PANTHER" id="PTHR43445">
    <property type="entry name" value="UDP-N-ACETYLMURAMATE--L-ALANINE LIGASE-RELATED"/>
    <property type="match status" value="1"/>
</dbReference>
<dbReference type="GO" id="GO:0005524">
    <property type="term" value="F:ATP binding"/>
    <property type="evidence" value="ECO:0007669"/>
    <property type="project" value="UniProtKB-UniRule"/>
</dbReference>
<keyword evidence="4 14" id="KW-0963">Cytoplasm</keyword>
<dbReference type="SUPFAM" id="SSF51984">
    <property type="entry name" value="MurCD N-terminal domain"/>
    <property type="match status" value="1"/>
</dbReference>
<dbReference type="InterPro" id="IPR004101">
    <property type="entry name" value="Mur_ligase_C"/>
</dbReference>
<evidence type="ECO:0000259" key="17">
    <source>
        <dbReference type="Pfam" id="PF08245"/>
    </source>
</evidence>
<evidence type="ECO:0000256" key="2">
    <source>
        <dbReference type="ARBA" id="ARBA00004752"/>
    </source>
</evidence>
<comment type="caution">
    <text evidence="18">The sequence shown here is derived from an EMBL/GenBank/DDBJ whole genome shotgun (WGS) entry which is preliminary data.</text>
</comment>
<comment type="pathway">
    <text evidence="2 14">Cell wall biogenesis; peptidoglycan biosynthesis.</text>
</comment>
<proteinExistence type="inferred from homology"/>
<dbReference type="EC" id="6.3.2.8" evidence="3 14"/>
<dbReference type="Pfam" id="PF08245">
    <property type="entry name" value="Mur_ligase_M"/>
    <property type="match status" value="1"/>
</dbReference>
<keyword evidence="12 14" id="KW-0961">Cell wall biogenesis/degradation</keyword>
<dbReference type="GO" id="GO:0008360">
    <property type="term" value="P:regulation of cell shape"/>
    <property type="evidence" value="ECO:0007669"/>
    <property type="project" value="UniProtKB-KW"/>
</dbReference>
<comment type="function">
    <text evidence="14">Cell wall formation.</text>
</comment>
<keyword evidence="6 14" id="KW-0132">Cell division</keyword>
<sequence length="463" mass="51957">MESISNYKRIHCLGIGGIGLSAVAEILQNNGHIVSGTDLNETDVTRHLESVGIRVVYEHRADNVDGVDAVVYSAAVSAEKPEMVRAKELGIPCFSRAEVLGMIMEHYKNSVAICGTHGKTTVTSMTSLILRNAKYKPTILVGGNLDEINGNVEIGENEYFVTEACEYMDSFLHLRPRIGVLLNIDSDHLDYFKNINNIKKSFRQFVEQIPKEGVVIAFDGNPFVRDVLQGMENRITYGYTESSDYCAVNIQFDDNGFPEYDLHYKGEMLCHVHLSVPGEHNVLNSMAAFATAHYLGVDTEVITDTLLSYRGTHRRFDFTGYTEIGAKIIDDYAHHPTEIKATLSAAKNIRHNDLWCIFQPHTYTRTKALFDDFVDSFGMVDHLIITDIYAAREKDVYNVSSQKLEEAMQEKHPDKDIRYMGDFESIAEYVGKNAGKDDIIITMGAGDVYKIGKMLRTDESKGE</sequence>
<dbReference type="Pfam" id="PF02875">
    <property type="entry name" value="Mur_ligase_C"/>
    <property type="match status" value="1"/>
</dbReference>
<dbReference type="InterPro" id="IPR013221">
    <property type="entry name" value="Mur_ligase_cen"/>
</dbReference>
<dbReference type="Pfam" id="PF01225">
    <property type="entry name" value="Mur_ligase"/>
    <property type="match status" value="1"/>
</dbReference>
<evidence type="ECO:0000256" key="11">
    <source>
        <dbReference type="ARBA" id="ARBA00023306"/>
    </source>
</evidence>
<comment type="subcellular location">
    <subcellularLocation>
        <location evidence="1 14">Cytoplasm</location>
    </subcellularLocation>
</comment>
<dbReference type="Gene3D" id="3.90.190.20">
    <property type="entry name" value="Mur ligase, C-terminal domain"/>
    <property type="match status" value="1"/>
</dbReference>
<dbReference type="Gene3D" id="3.40.1190.10">
    <property type="entry name" value="Mur-like, catalytic domain"/>
    <property type="match status" value="1"/>
</dbReference>
<dbReference type="GO" id="GO:0071555">
    <property type="term" value="P:cell wall organization"/>
    <property type="evidence" value="ECO:0007669"/>
    <property type="project" value="UniProtKB-KW"/>
</dbReference>
<dbReference type="RefSeq" id="WP_154554337.1">
    <property type="nucleotide sequence ID" value="NZ_JAQXUZ010000002.1"/>
</dbReference>
<feature type="domain" description="Mur ligase central" evidence="17">
    <location>
        <begin position="113"/>
        <end position="292"/>
    </location>
</feature>
<dbReference type="Gene3D" id="3.40.50.720">
    <property type="entry name" value="NAD(P)-binding Rossmann-like Domain"/>
    <property type="match status" value="1"/>
</dbReference>
<protein>
    <recommendedName>
        <fullName evidence="3 14">UDP-N-acetylmuramate--L-alanine ligase</fullName>
        <ecNumber evidence="3 14">6.3.2.8</ecNumber>
    </recommendedName>
    <alternativeName>
        <fullName evidence="14">UDP-N-acetylmuramoyl-L-alanine synthetase</fullName>
    </alternativeName>
</protein>
<dbReference type="GO" id="GO:0008763">
    <property type="term" value="F:UDP-N-acetylmuramate-L-alanine ligase activity"/>
    <property type="evidence" value="ECO:0007669"/>
    <property type="project" value="UniProtKB-UniRule"/>
</dbReference>
<dbReference type="InterPro" id="IPR036565">
    <property type="entry name" value="Mur-like_cat_sf"/>
</dbReference>
<dbReference type="InterPro" id="IPR005758">
    <property type="entry name" value="UDP-N-AcMur_Ala_ligase_MurC"/>
</dbReference>
<dbReference type="InterPro" id="IPR036615">
    <property type="entry name" value="Mur_ligase_C_dom_sf"/>
</dbReference>
<evidence type="ECO:0000256" key="14">
    <source>
        <dbReference type="HAMAP-Rule" id="MF_00046"/>
    </source>
</evidence>
<evidence type="ECO:0000259" key="15">
    <source>
        <dbReference type="Pfam" id="PF01225"/>
    </source>
</evidence>
<evidence type="ECO:0000256" key="9">
    <source>
        <dbReference type="ARBA" id="ARBA00022960"/>
    </source>
</evidence>
<dbReference type="PANTHER" id="PTHR43445:SF3">
    <property type="entry name" value="UDP-N-ACETYLMURAMATE--L-ALANINE LIGASE"/>
    <property type="match status" value="1"/>
</dbReference>
<keyword evidence="19" id="KW-1185">Reference proteome</keyword>
<name>A0A6N7XL31_9FIRM</name>
<dbReference type="Proteomes" id="UP000469424">
    <property type="component" value="Unassembled WGS sequence"/>
</dbReference>
<keyword evidence="8 14" id="KW-0067">ATP-binding</keyword>
<gene>
    <name evidence="14 18" type="primary">murC</name>
    <name evidence="18" type="ORF">FYJ65_05400</name>
</gene>
<dbReference type="EMBL" id="VUNA01000008">
    <property type="protein sequence ID" value="MST70775.1"/>
    <property type="molecule type" value="Genomic_DNA"/>
</dbReference>
<accession>A0A6N7XL31</accession>
<evidence type="ECO:0000256" key="3">
    <source>
        <dbReference type="ARBA" id="ARBA00012211"/>
    </source>
</evidence>
<keyword evidence="5 14" id="KW-0436">Ligase</keyword>
<dbReference type="InterPro" id="IPR050061">
    <property type="entry name" value="MurCDEF_pg_biosynth"/>
</dbReference>
<feature type="domain" description="Mur ligase N-terminal catalytic" evidence="15">
    <location>
        <begin position="9"/>
        <end position="107"/>
    </location>
</feature>
<feature type="binding site" evidence="14">
    <location>
        <begin position="115"/>
        <end position="121"/>
    </location>
    <ligand>
        <name>ATP</name>
        <dbReference type="ChEBI" id="CHEBI:30616"/>
    </ligand>
</feature>
<evidence type="ECO:0000256" key="1">
    <source>
        <dbReference type="ARBA" id="ARBA00004496"/>
    </source>
</evidence>
<dbReference type="GO" id="GO:0009252">
    <property type="term" value="P:peptidoglycan biosynthetic process"/>
    <property type="evidence" value="ECO:0007669"/>
    <property type="project" value="UniProtKB-UniRule"/>
</dbReference>
<dbReference type="InterPro" id="IPR000713">
    <property type="entry name" value="Mur_ligase_N"/>
</dbReference>
<keyword evidence="9 14" id="KW-0133">Cell shape</keyword>
<organism evidence="18 19">
    <name type="scientific">Mogibacterium kristiansenii</name>
    <dbReference type="NCBI Taxonomy" id="2606708"/>
    <lineage>
        <taxon>Bacteria</taxon>
        <taxon>Bacillati</taxon>
        <taxon>Bacillota</taxon>
        <taxon>Clostridia</taxon>
        <taxon>Peptostreptococcales</taxon>
        <taxon>Anaerovoracaceae</taxon>
        <taxon>Mogibacterium</taxon>
    </lineage>
</organism>
<evidence type="ECO:0000259" key="16">
    <source>
        <dbReference type="Pfam" id="PF02875"/>
    </source>
</evidence>
<keyword evidence="11 14" id="KW-0131">Cell cycle</keyword>
<evidence type="ECO:0000256" key="7">
    <source>
        <dbReference type="ARBA" id="ARBA00022741"/>
    </source>
</evidence>
<evidence type="ECO:0000256" key="12">
    <source>
        <dbReference type="ARBA" id="ARBA00023316"/>
    </source>
</evidence>
<reference evidence="18 19" key="1">
    <citation type="submission" date="2019-08" db="EMBL/GenBank/DDBJ databases">
        <title>In-depth cultivation of the pig gut microbiome towards novel bacterial diversity and tailored functional studies.</title>
        <authorList>
            <person name="Wylensek D."/>
            <person name="Hitch T.C.A."/>
            <person name="Clavel T."/>
        </authorList>
    </citation>
    <scope>NUCLEOTIDE SEQUENCE [LARGE SCALE GENOMIC DNA]</scope>
    <source>
        <strain evidence="18 19">WCA-MUC-591-APC-4B</strain>
    </source>
</reference>
<evidence type="ECO:0000256" key="8">
    <source>
        <dbReference type="ARBA" id="ARBA00022840"/>
    </source>
</evidence>
<evidence type="ECO:0000313" key="19">
    <source>
        <dbReference type="Proteomes" id="UP000469424"/>
    </source>
</evidence>
<evidence type="ECO:0000256" key="10">
    <source>
        <dbReference type="ARBA" id="ARBA00022984"/>
    </source>
</evidence>
<comment type="catalytic activity">
    <reaction evidence="13 14">
        <text>UDP-N-acetyl-alpha-D-muramate + L-alanine + ATP = UDP-N-acetyl-alpha-D-muramoyl-L-alanine + ADP + phosphate + H(+)</text>
        <dbReference type="Rhea" id="RHEA:23372"/>
        <dbReference type="ChEBI" id="CHEBI:15378"/>
        <dbReference type="ChEBI" id="CHEBI:30616"/>
        <dbReference type="ChEBI" id="CHEBI:43474"/>
        <dbReference type="ChEBI" id="CHEBI:57972"/>
        <dbReference type="ChEBI" id="CHEBI:70757"/>
        <dbReference type="ChEBI" id="CHEBI:83898"/>
        <dbReference type="ChEBI" id="CHEBI:456216"/>
        <dbReference type="EC" id="6.3.2.8"/>
    </reaction>
</comment>
<dbReference type="GO" id="GO:0005737">
    <property type="term" value="C:cytoplasm"/>
    <property type="evidence" value="ECO:0007669"/>
    <property type="project" value="UniProtKB-SubCell"/>
</dbReference>
<evidence type="ECO:0000313" key="18">
    <source>
        <dbReference type="EMBL" id="MST70775.1"/>
    </source>
</evidence>
<dbReference type="SUPFAM" id="SSF53244">
    <property type="entry name" value="MurD-like peptide ligases, peptide-binding domain"/>
    <property type="match status" value="1"/>
</dbReference>
<feature type="domain" description="Mur ligase C-terminal" evidence="16">
    <location>
        <begin position="314"/>
        <end position="446"/>
    </location>
</feature>
<dbReference type="UniPathway" id="UPA00219"/>
<dbReference type="GO" id="GO:0051301">
    <property type="term" value="P:cell division"/>
    <property type="evidence" value="ECO:0007669"/>
    <property type="project" value="UniProtKB-KW"/>
</dbReference>